<evidence type="ECO:0000313" key="2">
    <source>
        <dbReference type="EMBL" id="CAG8783577.1"/>
    </source>
</evidence>
<dbReference type="Proteomes" id="UP000789901">
    <property type="component" value="Unassembled WGS sequence"/>
</dbReference>
<accession>A0ABN7VL49</accession>
<sequence length="384" mass="44484">MELHKWIGYKKASNKEITKKEQYFFNTIETEEDKTKKSNQNILLATECSTRDYRIEELENQIKNSKSEKEPLNLNNHNQELTIDEPRSKNATSRPSLITEEEFTKGTPSFNKNKIKCTIWDTPNETSAVRIRKSLSFYGRTTIQSTMANGKSKAIKLNKQKGLESSGKENRPVVSCSHKNTNNGNFSSESIYYRELAGSSKASRSARHGSWSRGKSNNNRQLLFRYDQMTKKKWEEYSRDLERYLKNRPSINLLHESNLEELCESIDTTKLDRIWDSFEKGILYAAKKNIPYKKLKEGGPNNIRSNKFDKNSASAILKKDVIFLSRIYKLLKCQYKTTKVANLPENVVADFNHQVREINEKYGLEIRISSDFLAEDSLAEIKGW</sequence>
<evidence type="ECO:0000313" key="3">
    <source>
        <dbReference type="Proteomes" id="UP000789901"/>
    </source>
</evidence>
<comment type="caution">
    <text evidence="2">The sequence shown here is derived from an EMBL/GenBank/DDBJ whole genome shotgun (WGS) entry which is preliminary data.</text>
</comment>
<evidence type="ECO:0000256" key="1">
    <source>
        <dbReference type="SAM" id="MobiDB-lite"/>
    </source>
</evidence>
<organism evidence="2 3">
    <name type="scientific">Gigaspora margarita</name>
    <dbReference type="NCBI Taxonomy" id="4874"/>
    <lineage>
        <taxon>Eukaryota</taxon>
        <taxon>Fungi</taxon>
        <taxon>Fungi incertae sedis</taxon>
        <taxon>Mucoromycota</taxon>
        <taxon>Glomeromycotina</taxon>
        <taxon>Glomeromycetes</taxon>
        <taxon>Diversisporales</taxon>
        <taxon>Gigasporaceae</taxon>
        <taxon>Gigaspora</taxon>
    </lineage>
</organism>
<feature type="region of interest" description="Disordered" evidence="1">
    <location>
        <begin position="161"/>
        <end position="180"/>
    </location>
</feature>
<gene>
    <name evidence="2" type="ORF">GMARGA_LOCUS20073</name>
</gene>
<reference evidence="2 3" key="1">
    <citation type="submission" date="2021-06" db="EMBL/GenBank/DDBJ databases">
        <authorList>
            <person name="Kallberg Y."/>
            <person name="Tangrot J."/>
            <person name="Rosling A."/>
        </authorList>
    </citation>
    <scope>NUCLEOTIDE SEQUENCE [LARGE SCALE GENOMIC DNA]</scope>
    <source>
        <strain evidence="2 3">120-4 pot B 10/14</strain>
    </source>
</reference>
<protein>
    <submittedName>
        <fullName evidence="2">11886_t:CDS:1</fullName>
    </submittedName>
</protein>
<dbReference type="EMBL" id="CAJVQB010017284">
    <property type="protein sequence ID" value="CAG8783577.1"/>
    <property type="molecule type" value="Genomic_DNA"/>
</dbReference>
<name>A0ABN7VL49_GIGMA</name>
<proteinExistence type="predicted"/>
<keyword evidence="3" id="KW-1185">Reference proteome</keyword>